<dbReference type="Proteomes" id="UP000438093">
    <property type="component" value="Unassembled WGS sequence"/>
</dbReference>
<dbReference type="InterPro" id="IPR050256">
    <property type="entry name" value="Glycosyltransferase_2"/>
</dbReference>
<proteinExistence type="inferred from homology"/>
<organism evidence="3 4">
    <name type="scientific">Eggerthella guodeyinii</name>
    <dbReference type="NCBI Taxonomy" id="2690837"/>
    <lineage>
        <taxon>Bacteria</taxon>
        <taxon>Bacillati</taxon>
        <taxon>Actinomycetota</taxon>
        <taxon>Coriobacteriia</taxon>
        <taxon>Eggerthellales</taxon>
        <taxon>Eggerthellaceae</taxon>
        <taxon>Eggerthella</taxon>
    </lineage>
</organism>
<comment type="similarity">
    <text evidence="1">Belongs to the glycosyltransferase 2 family.</text>
</comment>
<dbReference type="SUPFAM" id="SSF53448">
    <property type="entry name" value="Nucleotide-diphospho-sugar transferases"/>
    <property type="match status" value="1"/>
</dbReference>
<keyword evidence="3" id="KW-0808">Transferase</keyword>
<dbReference type="PANTHER" id="PTHR48090">
    <property type="entry name" value="UNDECAPRENYL-PHOSPHATE 4-DEOXY-4-FORMAMIDO-L-ARABINOSE TRANSFERASE-RELATED"/>
    <property type="match status" value="1"/>
</dbReference>
<gene>
    <name evidence="3" type="ORF">GJG86_14295</name>
</gene>
<evidence type="ECO:0000256" key="1">
    <source>
        <dbReference type="ARBA" id="ARBA00006739"/>
    </source>
</evidence>
<dbReference type="RefSeq" id="WP_154334453.1">
    <property type="nucleotide sequence ID" value="NZ_VTFY01000013.1"/>
</dbReference>
<dbReference type="EMBL" id="VTFY01000013">
    <property type="protein sequence ID" value="MRX83650.1"/>
    <property type="molecule type" value="Genomic_DNA"/>
</dbReference>
<comment type="caution">
    <text evidence="3">The sequence shown here is derived from an EMBL/GenBank/DDBJ whole genome shotgun (WGS) entry which is preliminary data.</text>
</comment>
<dbReference type="CDD" id="cd04179">
    <property type="entry name" value="DPM_DPG-synthase_like"/>
    <property type="match status" value="1"/>
</dbReference>
<dbReference type="InterPro" id="IPR029044">
    <property type="entry name" value="Nucleotide-diphossugar_trans"/>
</dbReference>
<name>A0A6N7RSH3_9ACTN</name>
<reference evidence="4" key="1">
    <citation type="submission" date="2019-08" db="EMBL/GenBank/DDBJ databases">
        <title>Arthrobacter sp. nov., isolated from plateau pika and Tibetan wild ass.</title>
        <authorList>
            <person name="Ge Y."/>
        </authorList>
    </citation>
    <scope>NUCLEOTIDE SEQUENCE [LARGE SCALE GENOMIC DNA]</scope>
    <source>
        <strain evidence="4">HF-4214</strain>
    </source>
</reference>
<sequence length="226" mass="25416">MRTLAIIPAYNEEGSIRQTIEELVELAPWIDYVIINDGSSDHTRQICVDNNYNMIDLPINMGLSAGFQTGMKYALRNGYDCAVQFDADGQHEPQYLASMVSEMESTHADIVIGSRFVTEKKQASARMTGSALISAITRMTTGKSIKDPTSGMRLFSKPIIERFAKESDFGPEPDTIAYLVRNGARLSEVQVTMRERTSGESYLSITRSIKYMLRACISILFLQWFR</sequence>
<accession>A0A6N7RSH3</accession>
<dbReference type="Pfam" id="PF00535">
    <property type="entry name" value="Glycos_transf_2"/>
    <property type="match status" value="1"/>
</dbReference>
<dbReference type="InterPro" id="IPR001173">
    <property type="entry name" value="Glyco_trans_2-like"/>
</dbReference>
<protein>
    <submittedName>
        <fullName evidence="3">Glycosyltransferase</fullName>
    </submittedName>
</protein>
<dbReference type="PANTHER" id="PTHR48090:SF7">
    <property type="entry name" value="RFBJ PROTEIN"/>
    <property type="match status" value="1"/>
</dbReference>
<evidence type="ECO:0000313" key="4">
    <source>
        <dbReference type="Proteomes" id="UP000438093"/>
    </source>
</evidence>
<dbReference type="AlphaFoldDB" id="A0A6N7RSH3"/>
<evidence type="ECO:0000313" key="3">
    <source>
        <dbReference type="EMBL" id="MRX83650.1"/>
    </source>
</evidence>
<dbReference type="GO" id="GO:0016740">
    <property type="term" value="F:transferase activity"/>
    <property type="evidence" value="ECO:0007669"/>
    <property type="project" value="UniProtKB-KW"/>
</dbReference>
<dbReference type="Gene3D" id="3.90.550.10">
    <property type="entry name" value="Spore Coat Polysaccharide Biosynthesis Protein SpsA, Chain A"/>
    <property type="match status" value="1"/>
</dbReference>
<keyword evidence="4" id="KW-1185">Reference proteome</keyword>
<evidence type="ECO:0000259" key="2">
    <source>
        <dbReference type="Pfam" id="PF00535"/>
    </source>
</evidence>
<feature type="domain" description="Glycosyltransferase 2-like" evidence="2">
    <location>
        <begin position="6"/>
        <end position="161"/>
    </location>
</feature>